<dbReference type="InterPro" id="IPR036249">
    <property type="entry name" value="Thioredoxin-like_sf"/>
</dbReference>
<dbReference type="InterPro" id="IPR022551">
    <property type="entry name" value="BrxC"/>
</dbReference>
<name>A0A2S7T5X0_9FLAO</name>
<dbReference type="OrthoDB" id="677051at2"/>
<dbReference type="Pfam" id="PF11009">
    <property type="entry name" value="BrxC"/>
    <property type="match status" value="1"/>
</dbReference>
<dbReference type="NCBIfam" id="TIGR04019">
    <property type="entry name" value="B_thiol_YtxJ"/>
    <property type="match status" value="1"/>
</dbReference>
<dbReference type="EMBL" id="MQVX01000001">
    <property type="protein sequence ID" value="PQJ14885.1"/>
    <property type="molecule type" value="Genomic_DNA"/>
</dbReference>
<dbReference type="Proteomes" id="UP000239366">
    <property type="component" value="Unassembled WGS sequence"/>
</dbReference>
<comment type="caution">
    <text evidence="1">The sequence shown here is derived from an EMBL/GenBank/DDBJ whole genome shotgun (WGS) entry which is preliminary data.</text>
</comment>
<reference evidence="2" key="1">
    <citation type="submission" date="2016-11" db="EMBL/GenBank/DDBJ databases">
        <title>Trade-off between light-utilization and light-protection in marine flavobacteria.</title>
        <authorList>
            <person name="Kumagai Y."/>
            <person name="Yoshizawa S."/>
            <person name="Kogure K."/>
        </authorList>
    </citation>
    <scope>NUCLEOTIDE SEQUENCE [LARGE SCALE GENOMIC DNA]</scope>
    <source>
        <strain evidence="2">SG-18</strain>
    </source>
</reference>
<dbReference type="RefSeq" id="WP_105000526.1">
    <property type="nucleotide sequence ID" value="NZ_MQVX01000001.1"/>
</dbReference>
<sequence length="130" mass="14888">MFWKRKKKDTGASEGASQPDLWTALSQSTQLDEIAKQSETRPQLIFKHSTRCGISAMVWRAFERTWAEGDYAADLYVLDLLNYRSVSNEIAERFQVFHQSPQLLIIKNGTAVLHESHGAIQEVRLSDYLD</sequence>
<protein>
    <recommendedName>
        <fullName evidence="3">Thioredoxin family protein</fullName>
    </recommendedName>
</protein>
<dbReference type="Gene3D" id="3.40.30.10">
    <property type="entry name" value="Glutaredoxin"/>
    <property type="match status" value="1"/>
</dbReference>
<evidence type="ECO:0000313" key="1">
    <source>
        <dbReference type="EMBL" id="PQJ14885.1"/>
    </source>
</evidence>
<organism evidence="1 2">
    <name type="scientific">Aureicoccus marinus</name>
    <dbReference type="NCBI Taxonomy" id="754435"/>
    <lineage>
        <taxon>Bacteria</taxon>
        <taxon>Pseudomonadati</taxon>
        <taxon>Bacteroidota</taxon>
        <taxon>Flavobacteriia</taxon>
        <taxon>Flavobacteriales</taxon>
        <taxon>Flavobacteriaceae</taxon>
        <taxon>Aureicoccus</taxon>
    </lineage>
</organism>
<dbReference type="SUPFAM" id="SSF52833">
    <property type="entry name" value="Thioredoxin-like"/>
    <property type="match status" value="1"/>
</dbReference>
<evidence type="ECO:0000313" key="2">
    <source>
        <dbReference type="Proteomes" id="UP000239366"/>
    </source>
</evidence>
<evidence type="ECO:0008006" key="3">
    <source>
        <dbReference type="Google" id="ProtNLM"/>
    </source>
</evidence>
<proteinExistence type="predicted"/>
<gene>
    <name evidence="1" type="ORF">BST99_03265</name>
</gene>
<dbReference type="AlphaFoldDB" id="A0A2S7T5X0"/>
<keyword evidence="2" id="KW-1185">Reference proteome</keyword>
<accession>A0A2S7T5X0</accession>